<reference evidence="1" key="1">
    <citation type="submission" date="2022-11" db="EMBL/GenBank/DDBJ databases">
        <title>Chromosome-level genome of Pogonophryne albipinna.</title>
        <authorList>
            <person name="Jo E."/>
        </authorList>
    </citation>
    <scope>NUCLEOTIDE SEQUENCE</scope>
    <source>
        <strain evidence="1">SGF0006</strain>
        <tissue evidence="1">Muscle</tissue>
    </source>
</reference>
<dbReference type="EMBL" id="JAPTMU010000021">
    <property type="protein sequence ID" value="KAJ4925036.1"/>
    <property type="molecule type" value="Genomic_DNA"/>
</dbReference>
<feature type="non-terminal residue" evidence="1">
    <location>
        <position position="179"/>
    </location>
</feature>
<dbReference type="AlphaFoldDB" id="A0AAD6AHY1"/>
<evidence type="ECO:0000313" key="1">
    <source>
        <dbReference type="EMBL" id="KAJ4925036.1"/>
    </source>
</evidence>
<dbReference type="Proteomes" id="UP001219934">
    <property type="component" value="Unassembled WGS sequence"/>
</dbReference>
<accession>A0AAD6AHY1</accession>
<organism evidence="1 2">
    <name type="scientific">Pogonophryne albipinna</name>
    <dbReference type="NCBI Taxonomy" id="1090488"/>
    <lineage>
        <taxon>Eukaryota</taxon>
        <taxon>Metazoa</taxon>
        <taxon>Chordata</taxon>
        <taxon>Craniata</taxon>
        <taxon>Vertebrata</taxon>
        <taxon>Euteleostomi</taxon>
        <taxon>Actinopterygii</taxon>
        <taxon>Neopterygii</taxon>
        <taxon>Teleostei</taxon>
        <taxon>Neoteleostei</taxon>
        <taxon>Acanthomorphata</taxon>
        <taxon>Eupercaria</taxon>
        <taxon>Perciformes</taxon>
        <taxon>Notothenioidei</taxon>
        <taxon>Pogonophryne</taxon>
    </lineage>
</organism>
<evidence type="ECO:0000313" key="2">
    <source>
        <dbReference type="Proteomes" id="UP001219934"/>
    </source>
</evidence>
<protein>
    <submittedName>
        <fullName evidence="1">Uncharacterized protein</fullName>
    </submittedName>
</protein>
<keyword evidence="2" id="KW-1185">Reference proteome</keyword>
<feature type="non-terminal residue" evidence="1">
    <location>
        <position position="1"/>
    </location>
</feature>
<sequence>FAYKLKQAFFVSAEEERLTLARREGNLGDLSRSSVGCEETRRITVKGFGFSEVPKEVWRQIVWITKEDISVRPIKAARATQLRKWEWVHVQGPSAKCLRGGGLSGCGSLCGARRLQVELRDGGGVYDQLKQGGGDPSRAPWGHLWNRLTNGECFHQSLAPSPAKGTITIRSQEGLAPKK</sequence>
<comment type="caution">
    <text evidence="1">The sequence shown here is derived from an EMBL/GenBank/DDBJ whole genome shotgun (WGS) entry which is preliminary data.</text>
</comment>
<proteinExistence type="predicted"/>
<gene>
    <name evidence="1" type="ORF">JOQ06_017774</name>
</gene>
<name>A0AAD6AHY1_9TELE</name>